<dbReference type="EnsemblPlants" id="MELO3C030822.2.1">
    <property type="protein sequence ID" value="MELO3C030822.2.1"/>
    <property type="gene ID" value="MELO3C030822.2"/>
</dbReference>
<accession>A0A9I9E9X1</accession>
<dbReference type="AlphaFoldDB" id="A0A9I9E9X1"/>
<evidence type="ECO:0000313" key="2">
    <source>
        <dbReference type="EnsemblPlants" id="MELO3C030822.2.1"/>
    </source>
</evidence>
<sequence>MRWAPSVSELVWGTLHFWRNQNQTYLALRVQSKFKGCASTMSLMVTSENRHSKKRNFSLSLSEEDDKKKGLGKKKELQRLTGLARICFDNEPDGYIRK</sequence>
<protein>
    <submittedName>
        <fullName evidence="2">Uncharacterized protein</fullName>
    </submittedName>
</protein>
<feature type="region of interest" description="Disordered" evidence="1">
    <location>
        <begin position="51"/>
        <end position="72"/>
    </location>
</feature>
<proteinExistence type="predicted"/>
<reference evidence="2" key="1">
    <citation type="submission" date="2023-03" db="UniProtKB">
        <authorList>
            <consortium name="EnsemblPlants"/>
        </authorList>
    </citation>
    <scope>IDENTIFICATION</scope>
</reference>
<name>A0A9I9E9X1_CUCME</name>
<organism evidence="2">
    <name type="scientific">Cucumis melo</name>
    <name type="common">Muskmelon</name>
    <dbReference type="NCBI Taxonomy" id="3656"/>
    <lineage>
        <taxon>Eukaryota</taxon>
        <taxon>Viridiplantae</taxon>
        <taxon>Streptophyta</taxon>
        <taxon>Embryophyta</taxon>
        <taxon>Tracheophyta</taxon>
        <taxon>Spermatophyta</taxon>
        <taxon>Magnoliopsida</taxon>
        <taxon>eudicotyledons</taxon>
        <taxon>Gunneridae</taxon>
        <taxon>Pentapetalae</taxon>
        <taxon>rosids</taxon>
        <taxon>fabids</taxon>
        <taxon>Cucurbitales</taxon>
        <taxon>Cucurbitaceae</taxon>
        <taxon>Benincaseae</taxon>
        <taxon>Cucumis</taxon>
    </lineage>
</organism>
<evidence type="ECO:0000256" key="1">
    <source>
        <dbReference type="SAM" id="MobiDB-lite"/>
    </source>
</evidence>
<dbReference type="Gramene" id="MELO3C030822.2.1">
    <property type="protein sequence ID" value="MELO3C030822.2.1"/>
    <property type="gene ID" value="MELO3C030822.2"/>
</dbReference>